<dbReference type="SUPFAM" id="SSF50475">
    <property type="entry name" value="FMN-binding split barrel"/>
    <property type="match status" value="1"/>
</dbReference>
<proteinExistence type="predicted"/>
<accession>A0A9X2ANW2</accession>
<sequence>MAASLLTPEFIALISQGVTTIVCSRDQANRPSVMRAVGSTITPEGRTITVYLTRRSSRQLVQDIAATGSAAVVFSVPFTHRTVQVKTERARIREASPDDEPLLARYLQAMEQEVLRVGYPPSLTRAMLSHRIEDVVAVSFEPLQAFDQTPGPRAGAALGEEGAA</sequence>
<gene>
    <name evidence="1" type="ORF">MMF98_16450</name>
</gene>
<keyword evidence="2" id="KW-1185">Reference proteome</keyword>
<evidence type="ECO:0000313" key="2">
    <source>
        <dbReference type="Proteomes" id="UP001139447"/>
    </source>
</evidence>
<dbReference type="InterPro" id="IPR012349">
    <property type="entry name" value="Split_barrel_FMN-bd"/>
</dbReference>
<reference evidence="1" key="1">
    <citation type="submission" date="2022-03" db="EMBL/GenBank/DDBJ databases">
        <authorList>
            <person name="Woo C.Y."/>
        </authorList>
    </citation>
    <scope>NUCLEOTIDE SEQUENCE</scope>
    <source>
        <strain evidence="1">CYS-02</strain>
    </source>
</reference>
<dbReference type="Proteomes" id="UP001139447">
    <property type="component" value="Unassembled WGS sequence"/>
</dbReference>
<organism evidence="1 2">
    <name type="scientific">Variovorax terrae</name>
    <dbReference type="NCBI Taxonomy" id="2923278"/>
    <lineage>
        <taxon>Bacteria</taxon>
        <taxon>Pseudomonadati</taxon>
        <taxon>Pseudomonadota</taxon>
        <taxon>Betaproteobacteria</taxon>
        <taxon>Burkholderiales</taxon>
        <taxon>Comamonadaceae</taxon>
        <taxon>Variovorax</taxon>
    </lineage>
</organism>
<dbReference type="RefSeq" id="WP_243307761.1">
    <property type="nucleotide sequence ID" value="NZ_JALGBI010000002.1"/>
</dbReference>
<protein>
    <submittedName>
        <fullName evidence="1">Uncharacterized protein</fullName>
    </submittedName>
</protein>
<name>A0A9X2ANW2_9BURK</name>
<dbReference type="EMBL" id="JALGBI010000002">
    <property type="protein sequence ID" value="MCJ0764809.1"/>
    <property type="molecule type" value="Genomic_DNA"/>
</dbReference>
<comment type="caution">
    <text evidence="1">The sequence shown here is derived from an EMBL/GenBank/DDBJ whole genome shotgun (WGS) entry which is preliminary data.</text>
</comment>
<dbReference type="Gene3D" id="2.30.110.10">
    <property type="entry name" value="Electron Transport, Fmn-binding Protein, Chain A"/>
    <property type="match status" value="1"/>
</dbReference>
<dbReference type="AlphaFoldDB" id="A0A9X2ANW2"/>
<evidence type="ECO:0000313" key="1">
    <source>
        <dbReference type="EMBL" id="MCJ0764809.1"/>
    </source>
</evidence>